<evidence type="ECO:0000256" key="2">
    <source>
        <dbReference type="ARBA" id="ARBA00022679"/>
    </source>
</evidence>
<comment type="caution">
    <text evidence="6">Lacks conserved residue(s) required for the propagation of feature annotation.</text>
</comment>
<feature type="binding site" evidence="6">
    <location>
        <begin position="13"/>
        <end position="15"/>
    </location>
    <ligand>
        <name>N(1)-(5-phospho-beta-D-ribosyl)glycinamide</name>
        <dbReference type="ChEBI" id="CHEBI:143788"/>
    </ligand>
</feature>
<evidence type="ECO:0000313" key="8">
    <source>
        <dbReference type="EMBL" id="PHK98352.1"/>
    </source>
</evidence>
<dbReference type="PANTHER" id="PTHR43369">
    <property type="entry name" value="PHOSPHORIBOSYLGLYCINAMIDE FORMYLTRANSFERASE"/>
    <property type="match status" value="1"/>
</dbReference>
<dbReference type="AlphaFoldDB" id="A0A2G0CEG1"/>
<dbReference type="GO" id="GO:0004644">
    <property type="term" value="F:phosphoribosylglycinamide formyltransferase activity"/>
    <property type="evidence" value="ECO:0007669"/>
    <property type="project" value="UniProtKB-UniRule"/>
</dbReference>
<comment type="caution">
    <text evidence="8">The sequence shown here is derived from an EMBL/GenBank/DDBJ whole genome shotgun (WGS) entry which is preliminary data.</text>
</comment>
<gene>
    <name evidence="6 8" type="primary">purN</name>
    <name evidence="8" type="ORF">CGL56_11680</name>
</gene>
<name>A0A2G0CEG1_9BACT</name>
<comment type="pathway">
    <text evidence="1 6">Purine metabolism; IMP biosynthesis via de novo pathway; N(2)-formyl-N(1)-(5-phospho-D-ribosyl)glycinamide from N(1)-(5-phospho-D-ribosyl)glycinamide (10-formyl THF route): step 1/1.</text>
</comment>
<dbReference type="GO" id="GO:0006189">
    <property type="term" value="P:'de novo' IMP biosynthetic process"/>
    <property type="evidence" value="ECO:0007669"/>
    <property type="project" value="UniProtKB-UniRule"/>
</dbReference>
<dbReference type="NCBIfam" id="TIGR00639">
    <property type="entry name" value="PurN"/>
    <property type="match status" value="1"/>
</dbReference>
<feature type="active site" description="Proton donor" evidence="6">
    <location>
        <position position="107"/>
    </location>
</feature>
<keyword evidence="3 6" id="KW-0658">Purine biosynthesis</keyword>
<sequence>MSTRIAIFVSGGGSNARVMIDRFQAHPEDGVEVVLLVSNKATAGALTVAAERGVPSLVVKRSEWTAGTELLEALEAYSVDFIVLAGFLWLIPAYLVQAYPNRIVNIHPALLPQYGGKGMYGHHVHAAVKAAGETESGITIHYVNENYDEGNIIYQAAVRLDADDTPEKIAERVLRLEHANYWRVVRQLVQRGLRPQQ</sequence>
<protein>
    <recommendedName>
        <fullName evidence="6">Phosphoribosylglycinamide formyltransferase</fullName>
        <ecNumber evidence="6">2.1.2.2</ecNumber>
    </recommendedName>
    <alternativeName>
        <fullName evidence="6">5'-phosphoribosylglycinamide transformylase</fullName>
    </alternativeName>
    <alternativeName>
        <fullName evidence="6">GAR transformylase</fullName>
        <shortName evidence="6">GART</shortName>
    </alternativeName>
</protein>
<reference evidence="8 9" key="1">
    <citation type="submission" date="2017-10" db="EMBL/GenBank/DDBJ databases">
        <title>The draft genome sequence of Lewinella marina KCTC 32374.</title>
        <authorList>
            <person name="Wang K."/>
        </authorList>
    </citation>
    <scope>NUCLEOTIDE SEQUENCE [LARGE SCALE GENOMIC DNA]</scope>
    <source>
        <strain evidence="8 9">MKG-38</strain>
    </source>
</reference>
<accession>A0A2G0CEG1</accession>
<dbReference type="HAMAP" id="MF_01930">
    <property type="entry name" value="PurN"/>
    <property type="match status" value="1"/>
</dbReference>
<dbReference type="CDD" id="cd08645">
    <property type="entry name" value="FMT_core_GART"/>
    <property type="match status" value="1"/>
</dbReference>
<evidence type="ECO:0000313" key="9">
    <source>
        <dbReference type="Proteomes" id="UP000226437"/>
    </source>
</evidence>
<proteinExistence type="inferred from homology"/>
<comment type="catalytic activity">
    <reaction evidence="5 6">
        <text>N(1)-(5-phospho-beta-D-ribosyl)glycinamide + (6R)-10-formyltetrahydrofolate = N(2)-formyl-N(1)-(5-phospho-beta-D-ribosyl)glycinamide + (6S)-5,6,7,8-tetrahydrofolate + H(+)</text>
        <dbReference type="Rhea" id="RHEA:15053"/>
        <dbReference type="ChEBI" id="CHEBI:15378"/>
        <dbReference type="ChEBI" id="CHEBI:57453"/>
        <dbReference type="ChEBI" id="CHEBI:143788"/>
        <dbReference type="ChEBI" id="CHEBI:147286"/>
        <dbReference type="ChEBI" id="CHEBI:195366"/>
        <dbReference type="EC" id="2.1.2.2"/>
    </reaction>
</comment>
<keyword evidence="2 6" id="KW-0808">Transferase</keyword>
<evidence type="ECO:0000256" key="1">
    <source>
        <dbReference type="ARBA" id="ARBA00005054"/>
    </source>
</evidence>
<dbReference type="Gene3D" id="3.40.50.170">
    <property type="entry name" value="Formyl transferase, N-terminal domain"/>
    <property type="match status" value="1"/>
</dbReference>
<evidence type="ECO:0000256" key="3">
    <source>
        <dbReference type="ARBA" id="ARBA00022755"/>
    </source>
</evidence>
<dbReference type="EC" id="2.1.2.2" evidence="6"/>
<dbReference type="InterPro" id="IPR004607">
    <property type="entry name" value="GART"/>
</dbReference>
<evidence type="ECO:0000256" key="5">
    <source>
        <dbReference type="ARBA" id="ARBA00047664"/>
    </source>
</evidence>
<comment type="function">
    <text evidence="6">Catalyzes the transfer of a formyl group from 10-formyltetrahydrofolate to 5-phospho-ribosyl-glycinamide (GAR), producing 5-phospho-ribosyl-N-formylglycinamide (FGAR) and tetrahydrofolate.</text>
</comment>
<feature type="site" description="Raises pKa of active site His" evidence="6">
    <location>
        <position position="148"/>
    </location>
</feature>
<dbReference type="UniPathway" id="UPA00074">
    <property type="reaction ID" value="UER00126"/>
</dbReference>
<dbReference type="InterPro" id="IPR001555">
    <property type="entry name" value="GART_AS"/>
</dbReference>
<feature type="binding site" evidence="6">
    <location>
        <position position="61"/>
    </location>
    <ligand>
        <name>(6R)-10-formyltetrahydrofolate</name>
        <dbReference type="ChEBI" id="CHEBI:195366"/>
    </ligand>
</feature>
<dbReference type="PROSITE" id="PS00373">
    <property type="entry name" value="GART"/>
    <property type="match status" value="1"/>
</dbReference>
<dbReference type="InterPro" id="IPR036477">
    <property type="entry name" value="Formyl_transf_N_sf"/>
</dbReference>
<dbReference type="InterPro" id="IPR002376">
    <property type="entry name" value="Formyl_transf_N"/>
</dbReference>
<evidence type="ECO:0000256" key="6">
    <source>
        <dbReference type="HAMAP-Rule" id="MF_01930"/>
    </source>
</evidence>
<evidence type="ECO:0000256" key="4">
    <source>
        <dbReference type="ARBA" id="ARBA00038440"/>
    </source>
</evidence>
<comment type="similarity">
    <text evidence="4 6">Belongs to the GART family.</text>
</comment>
<dbReference type="Pfam" id="PF00551">
    <property type="entry name" value="Formyl_trans_N"/>
    <property type="match status" value="1"/>
</dbReference>
<feature type="domain" description="Formyl transferase N-terminal" evidence="7">
    <location>
        <begin position="4"/>
        <end position="185"/>
    </location>
</feature>
<dbReference type="Proteomes" id="UP000226437">
    <property type="component" value="Unassembled WGS sequence"/>
</dbReference>
<dbReference type="EMBL" id="PDLO01000004">
    <property type="protein sequence ID" value="PHK98352.1"/>
    <property type="molecule type" value="Genomic_DNA"/>
</dbReference>
<dbReference type="SUPFAM" id="SSF53328">
    <property type="entry name" value="Formyltransferase"/>
    <property type="match status" value="1"/>
</dbReference>
<dbReference type="OrthoDB" id="9806170at2"/>
<feature type="binding site" evidence="6">
    <location>
        <position position="105"/>
    </location>
    <ligand>
        <name>(6R)-10-formyltetrahydrofolate</name>
        <dbReference type="ChEBI" id="CHEBI:195366"/>
    </ligand>
</feature>
<dbReference type="GO" id="GO:0005829">
    <property type="term" value="C:cytosol"/>
    <property type="evidence" value="ECO:0007669"/>
    <property type="project" value="TreeGrafter"/>
</dbReference>
<dbReference type="PANTHER" id="PTHR43369:SF2">
    <property type="entry name" value="PHOSPHORIBOSYLGLYCINAMIDE FORMYLTRANSFERASE"/>
    <property type="match status" value="1"/>
</dbReference>
<evidence type="ECO:0000259" key="7">
    <source>
        <dbReference type="Pfam" id="PF00551"/>
    </source>
</evidence>
<organism evidence="8 9">
    <name type="scientific">Neolewinella marina</name>
    <dbReference type="NCBI Taxonomy" id="438751"/>
    <lineage>
        <taxon>Bacteria</taxon>
        <taxon>Pseudomonadati</taxon>
        <taxon>Bacteroidota</taxon>
        <taxon>Saprospiria</taxon>
        <taxon>Saprospirales</taxon>
        <taxon>Lewinellaceae</taxon>
        <taxon>Neolewinella</taxon>
    </lineage>
</organism>
<keyword evidence="9" id="KW-1185">Reference proteome</keyword>
<dbReference type="RefSeq" id="WP_099106738.1">
    <property type="nucleotide sequence ID" value="NZ_JAATJF010000004.1"/>
</dbReference>